<feature type="domain" description="Ig-like" evidence="5">
    <location>
        <begin position="410"/>
        <end position="492"/>
    </location>
</feature>
<gene>
    <name evidence="6" type="ORF">L345_13631</name>
</gene>
<dbReference type="Gene3D" id="2.60.40.10">
    <property type="entry name" value="Immunoglobulins"/>
    <property type="match status" value="25"/>
</dbReference>
<evidence type="ECO:0000259" key="5">
    <source>
        <dbReference type="PROSITE" id="PS50835"/>
    </source>
</evidence>
<comment type="subcellular location">
    <subcellularLocation>
        <location evidence="1">Cytoplasm</location>
    </subcellularLocation>
</comment>
<dbReference type="InterPro" id="IPR003006">
    <property type="entry name" value="Ig/MHC_CS"/>
</dbReference>
<feature type="non-terminal residue" evidence="6">
    <location>
        <position position="1919"/>
    </location>
</feature>
<dbReference type="SMART" id="SM00408">
    <property type="entry name" value="IGc2"/>
    <property type="match status" value="16"/>
</dbReference>
<feature type="domain" description="Ig-like" evidence="5">
    <location>
        <begin position="322"/>
        <end position="405"/>
    </location>
</feature>
<feature type="domain" description="Ig-like" evidence="5">
    <location>
        <begin position="1779"/>
        <end position="1854"/>
    </location>
</feature>
<evidence type="ECO:0000256" key="4">
    <source>
        <dbReference type="ARBA" id="ARBA00023157"/>
    </source>
</evidence>
<name>V8NEW3_OPHHA</name>
<organism evidence="6 7">
    <name type="scientific">Ophiophagus hannah</name>
    <name type="common">King cobra</name>
    <name type="synonym">Naja hannah</name>
    <dbReference type="NCBI Taxonomy" id="8665"/>
    <lineage>
        <taxon>Eukaryota</taxon>
        <taxon>Metazoa</taxon>
        <taxon>Chordata</taxon>
        <taxon>Craniata</taxon>
        <taxon>Vertebrata</taxon>
        <taxon>Euteleostomi</taxon>
        <taxon>Lepidosauria</taxon>
        <taxon>Squamata</taxon>
        <taxon>Bifurcata</taxon>
        <taxon>Unidentata</taxon>
        <taxon>Episquamata</taxon>
        <taxon>Toxicofera</taxon>
        <taxon>Serpentes</taxon>
        <taxon>Colubroidea</taxon>
        <taxon>Elapidae</taxon>
        <taxon>Elapinae</taxon>
        <taxon>Ophiophagus</taxon>
    </lineage>
</organism>
<dbReference type="FunFam" id="2.60.40.10:FF:000228">
    <property type="entry name" value="obscurin isoform X4"/>
    <property type="match status" value="11"/>
</dbReference>
<dbReference type="Proteomes" id="UP000018936">
    <property type="component" value="Unassembled WGS sequence"/>
</dbReference>
<evidence type="ECO:0000313" key="7">
    <source>
        <dbReference type="Proteomes" id="UP000018936"/>
    </source>
</evidence>
<feature type="domain" description="Ig-like" evidence="5">
    <location>
        <begin position="145"/>
        <end position="228"/>
    </location>
</feature>
<evidence type="ECO:0000256" key="3">
    <source>
        <dbReference type="ARBA" id="ARBA00022553"/>
    </source>
</evidence>
<dbReference type="CDD" id="cd00096">
    <property type="entry name" value="Ig"/>
    <property type="match status" value="4"/>
</dbReference>
<feature type="domain" description="Ig-like" evidence="5">
    <location>
        <begin position="941"/>
        <end position="1022"/>
    </location>
</feature>
<feature type="domain" description="Ig-like" evidence="5">
    <location>
        <begin position="234"/>
        <end position="317"/>
    </location>
</feature>
<evidence type="ECO:0000256" key="1">
    <source>
        <dbReference type="ARBA" id="ARBA00004496"/>
    </source>
</evidence>
<comment type="caution">
    <text evidence="6">The sequence shown here is derived from an EMBL/GenBank/DDBJ whole genome shotgun (WGS) entry which is preliminary data.</text>
</comment>
<sequence length="1919" mass="213326">MKGNIVLEVGDKYEFKQRGPVAELVIRDAKPSDAGEYICKSGDLKTSARVEVTAAPAIFKEKLKDVEKKEGETITLRCVLATPEVTVAWKKGVTLLRASEKYEMKKDGCVAELLIHHAQPEDAGKYTCDTGEKQSTAQIKVHATPVSFKEKLKKAEALEGGVATLRCELNKPAPVEWMKGQKTLRPGSKYRMKKEGTIIELTIHDLDLKDAGDYTCISGDQQMTAVLTVNAVAAQFKTQLKNQEVTESGTATLHCELTKAVDLVMWMKDEKVLKPSEKYRMRLEGRFAELSIQDLEVPDAGSYTCMCGDQKTKATLKVNALPVFFQEELKNKEVIEGESTTFQCKLNKAASVEWYKGSRLLKPDGKFQLKQEGSCVELVIQGLDVTDSGDYTCKCGAQKTTAKLTINALPVLFIKSLKDEEAMEGKVATFQCELNKISAPIEWKKGHKILKSGSKYKMKHEGKIAELVIQNLEVTDSGIYACISGEQQTTATLEVKALPVLFKEGLKNREAVEDATTTLHCEMSKAGAEVQWKKGSQILKPSDKYRMRQEGPVAELLIRDLKVVDTGDYSCVCGDQKTTAVLTVHALPLRFQEELKSQEVLEGRTAILRCALNKTAMVDWRKDAQMLQPGAKYKIKQKENVAELTIQDVTEEDAGEYSCICEDQTTSASVTVQVLPPGFKVNLKNIEAAEDGAAILRCELTKTPALVKWWKGSEVLKPSDKYEMKLEGVVAELVVHRLQMADTGDYSCTVGDLKTSAFLRVNAIPARFKKGLEDQEATEGGTIALQCELTKTATVEWKKKHKTLRANDKYNLKQEGPVVECVIHNLGLGDAGEYSCVCGDQKTTAALAVRALPPQFKQELKDVAAIENETAMLHCELTKAAPVEWMKEGNKLKGDKYQLRQEASVAELVIHNLEVKDAGRYTCICGDQKTSAILTVKALKPEFTQRLKNEKVDEGSRVRFRCEVTVPKAPAEWRKDGARIHASPKYDIRQDGGILQKPEFTQQLKNEKVDEGTTVRFHCEVTVPKAPAEWRKDGAKIPAGPKYDIRQDGGVLLKPEFTQRLKDEKVDEGTTVRFHCEVTVPKAPAEWRKDGAKIHAGPKYDIRQDGGVPLKPEFVQCLKDEKVDEGSTVKFHCEVTVPKAAAEWRKDGVRIHASPKYDIRQDGGIHDLLILLKAEFTQQLKDEKADEGSTARLHCEITVTKAPMEWHKDGARILASPKYDIQQDGGIHELLIHNLQLQDSEVDITIIQGLKSAEVLEEEEITFECEVSHDNAKDVEWKLQDLSLQSNQMNEISVERGRVHKLTLRNVTQQDSGTVTFRVGPYTSTARLRVDALHPDFQQELSNLELQEGSTAFLKCEVSMLNVSAIWKKGSEVIAPSAKYEITLSARPALFQVQLENQEVKEGATITLATALTKPDVPVQWMKGSAQLQPSHKYEMRQKASYVELLIRDAQVEDAGHYTCQTEDQQTTASVLVKEIPATIEEKLKDLTVHEGEDAVFRCVVSHEKAKNLQWSLAGVPLQSNEMNQISMEGKTHTLVLRKVTLEDSSTVRFQVALPVLFKRGLQNKEVEVGNTVSLCCELSKPMSPVVWRKGNTKLQSILPVFFEEGLQNIESETGGIAILCGKISSPNTPVEWRKGSLILQPSAKYEMKQKGPTVELIIHDLESEDCGSYTCSTGDELSTASIYVQEEEIQIVSGLKNTDIFAGESATFTCELSRSGTQNAQWWLDGSPLHNSTANEISVQDGTIHKLILKDLGLNDSGTVIFRAGSLISSAKLLIKDPTIEVVSPMQDLTLEEDGTAEFICQYSRPVQAIWKKDDQPLWGDGQRIVVEQDWNVARLKIKPAFPGDTGIYSCEAGGTKVVAMLDVQGWRLEFLQPLTDVTICAGEQAVFTCVLSEAVPIHEIAWYINDIDIQPDENWRI</sequence>
<dbReference type="Pfam" id="PF07679">
    <property type="entry name" value="I-set"/>
    <property type="match status" value="21"/>
</dbReference>
<dbReference type="InterPro" id="IPR003599">
    <property type="entry name" value="Ig_sub"/>
</dbReference>
<dbReference type="GO" id="GO:0005737">
    <property type="term" value="C:cytoplasm"/>
    <property type="evidence" value="ECO:0007669"/>
    <property type="project" value="UniProtKB-SubCell"/>
</dbReference>
<feature type="domain" description="Ig-like" evidence="5">
    <location>
        <begin position="499"/>
        <end position="583"/>
    </location>
</feature>
<keyword evidence="2" id="KW-0963">Cytoplasm</keyword>
<feature type="domain" description="Ig-like" evidence="5">
    <location>
        <begin position="1477"/>
        <end position="1547"/>
    </location>
</feature>
<keyword evidence="3" id="KW-0597">Phosphoprotein</keyword>
<proteinExistence type="predicted"/>
<feature type="domain" description="Ig-like" evidence="5">
    <location>
        <begin position="854"/>
        <end position="935"/>
    </location>
</feature>
<evidence type="ECO:0000313" key="6">
    <source>
        <dbReference type="EMBL" id="ETE60625.1"/>
    </source>
</evidence>
<feature type="domain" description="Ig-like" evidence="5">
    <location>
        <begin position="677"/>
        <end position="760"/>
    </location>
</feature>
<dbReference type="SMART" id="SM00409">
    <property type="entry name" value="IG"/>
    <property type="match status" value="18"/>
</dbReference>
<dbReference type="FunFam" id="2.60.40.10:FF:000421">
    <property type="entry name" value="LOW QUALITY PROTEIN: obscurin"/>
    <property type="match status" value="3"/>
</dbReference>
<dbReference type="PROSITE" id="PS50835">
    <property type="entry name" value="IG_LIKE"/>
    <property type="match status" value="17"/>
</dbReference>
<dbReference type="InterPro" id="IPR036179">
    <property type="entry name" value="Ig-like_dom_sf"/>
</dbReference>
<dbReference type="InterPro" id="IPR003598">
    <property type="entry name" value="Ig_sub2"/>
</dbReference>
<protein>
    <recommendedName>
        <fullName evidence="5">Ig-like domain-containing protein</fullName>
    </recommendedName>
</protein>
<feature type="domain" description="Ig-like" evidence="5">
    <location>
        <begin position="1555"/>
        <end position="1691"/>
    </location>
</feature>
<dbReference type="EMBL" id="AZIM01004525">
    <property type="protein sequence ID" value="ETE60625.1"/>
    <property type="molecule type" value="Genomic_DNA"/>
</dbReference>
<feature type="domain" description="Ig-like" evidence="5">
    <location>
        <begin position="56"/>
        <end position="140"/>
    </location>
</feature>
<feature type="domain" description="Ig-like" evidence="5">
    <location>
        <begin position="588"/>
        <end position="671"/>
    </location>
</feature>
<dbReference type="PROSITE" id="PS00290">
    <property type="entry name" value="IG_MHC"/>
    <property type="match status" value="2"/>
</dbReference>
<dbReference type="InterPro" id="IPR013098">
    <property type="entry name" value="Ig_I-set"/>
</dbReference>
<reference evidence="6 7" key="1">
    <citation type="journal article" date="2013" name="Proc. Natl. Acad. Sci. U.S.A.">
        <title>The king cobra genome reveals dynamic gene evolution and adaptation in the snake venom system.</title>
        <authorList>
            <person name="Vonk F.J."/>
            <person name="Casewell N.R."/>
            <person name="Henkel C.V."/>
            <person name="Heimberg A.M."/>
            <person name="Jansen H.J."/>
            <person name="McCleary R.J."/>
            <person name="Kerkkamp H.M."/>
            <person name="Vos R.A."/>
            <person name="Guerreiro I."/>
            <person name="Calvete J.J."/>
            <person name="Wuster W."/>
            <person name="Woods A.E."/>
            <person name="Logan J.M."/>
            <person name="Harrison R.A."/>
            <person name="Castoe T.A."/>
            <person name="de Koning A.P."/>
            <person name="Pollock D.D."/>
            <person name="Yandell M."/>
            <person name="Calderon D."/>
            <person name="Renjifo C."/>
            <person name="Currier R.B."/>
            <person name="Salgado D."/>
            <person name="Pla D."/>
            <person name="Sanz L."/>
            <person name="Hyder A.S."/>
            <person name="Ribeiro J.M."/>
            <person name="Arntzen J.W."/>
            <person name="van den Thillart G.E."/>
            <person name="Boetzer M."/>
            <person name="Pirovano W."/>
            <person name="Dirks R.P."/>
            <person name="Spaink H.P."/>
            <person name="Duboule D."/>
            <person name="McGlinn E."/>
            <person name="Kini R.M."/>
            <person name="Richardson M.K."/>
        </authorList>
    </citation>
    <scope>NUCLEOTIDE SEQUENCE</scope>
    <source>
        <tissue evidence="6">Blood</tissue>
    </source>
</reference>
<dbReference type="InterPro" id="IPR052385">
    <property type="entry name" value="Obscurin/Obscurin-like_Reg"/>
</dbReference>
<keyword evidence="7" id="KW-1185">Reference proteome</keyword>
<feature type="domain" description="Ig-like" evidence="5">
    <location>
        <begin position="1388"/>
        <end position="1470"/>
    </location>
</feature>
<dbReference type="PANTHER" id="PTHR35971:SF5">
    <property type="entry name" value="OBSCURIN LIKE CYTOSKELETAL ADAPTOR 1"/>
    <property type="match status" value="1"/>
</dbReference>
<dbReference type="SUPFAM" id="SSF48726">
    <property type="entry name" value="Immunoglobulin"/>
    <property type="match status" value="24"/>
</dbReference>
<dbReference type="OrthoDB" id="9050204at2759"/>
<keyword evidence="4" id="KW-1015">Disulfide bond</keyword>
<feature type="domain" description="Ig-like" evidence="5">
    <location>
        <begin position="765"/>
        <end position="848"/>
    </location>
</feature>
<dbReference type="InterPro" id="IPR007110">
    <property type="entry name" value="Ig-like_dom"/>
</dbReference>
<dbReference type="InterPro" id="IPR013783">
    <property type="entry name" value="Ig-like_fold"/>
</dbReference>
<accession>V8NEW3</accession>
<feature type="domain" description="Ig-like" evidence="5">
    <location>
        <begin position="1055"/>
        <end position="1136"/>
    </location>
</feature>
<feature type="domain" description="Ig-like" evidence="5">
    <location>
        <begin position="1155"/>
        <end position="1276"/>
    </location>
</feature>
<evidence type="ECO:0000256" key="2">
    <source>
        <dbReference type="ARBA" id="ARBA00022490"/>
    </source>
</evidence>
<dbReference type="PANTHER" id="PTHR35971">
    <property type="entry name" value="SI:DKEY-31G6.6"/>
    <property type="match status" value="1"/>
</dbReference>